<gene>
    <name evidence="3" type="ORF">C469_09135</name>
</gene>
<reference evidence="3 4" key="1">
    <citation type="journal article" date="2014" name="PLoS Genet.">
        <title>Phylogenetically driven sequencing of extremely halophilic archaea reveals strategies for static and dynamic osmo-response.</title>
        <authorList>
            <person name="Becker E.A."/>
            <person name="Seitzer P.M."/>
            <person name="Tritt A."/>
            <person name="Larsen D."/>
            <person name="Krusor M."/>
            <person name="Yao A.I."/>
            <person name="Wu D."/>
            <person name="Madern D."/>
            <person name="Eisen J.A."/>
            <person name="Darling A.E."/>
            <person name="Facciotti M.T."/>
        </authorList>
    </citation>
    <scope>NUCLEOTIDE SEQUENCE [LARGE SCALE GENOMIC DNA]</scope>
    <source>
        <strain evidence="3 4">DSM 21995</strain>
    </source>
</reference>
<protein>
    <recommendedName>
        <fullName evidence="2">Halobacterial output domain-containing protein</fullName>
    </recommendedName>
</protein>
<dbReference type="EMBL" id="AOJG01000025">
    <property type="protein sequence ID" value="EMA60217.1"/>
    <property type="molecule type" value="Genomic_DNA"/>
</dbReference>
<dbReference type="OrthoDB" id="271604at2157"/>
<dbReference type="InterPro" id="IPR040624">
    <property type="entry name" value="HalOD1"/>
</dbReference>
<feature type="region of interest" description="Disordered" evidence="1">
    <location>
        <begin position="1"/>
        <end position="31"/>
    </location>
</feature>
<evidence type="ECO:0000256" key="1">
    <source>
        <dbReference type="SAM" id="MobiDB-lite"/>
    </source>
</evidence>
<keyword evidence="4" id="KW-1185">Reference proteome</keyword>
<accession>M0NQK4</accession>
<evidence type="ECO:0000259" key="2">
    <source>
        <dbReference type="Pfam" id="PF18545"/>
    </source>
</evidence>
<dbReference type="STRING" id="1227482.C469_09135"/>
<dbReference type="Proteomes" id="UP000011650">
    <property type="component" value="Unassembled WGS sequence"/>
</dbReference>
<evidence type="ECO:0000313" key="3">
    <source>
        <dbReference type="EMBL" id="EMA60217.1"/>
    </source>
</evidence>
<proteinExistence type="predicted"/>
<feature type="compositionally biased region" description="Basic and acidic residues" evidence="1">
    <location>
        <begin position="8"/>
        <end position="22"/>
    </location>
</feature>
<name>M0NQK4_9EURY</name>
<dbReference type="AlphaFoldDB" id="M0NQK4"/>
<dbReference type="RefSeq" id="WP_008005855.1">
    <property type="nucleotide sequence ID" value="NZ_AOJG01000025.1"/>
</dbReference>
<feature type="domain" description="Halobacterial output" evidence="2">
    <location>
        <begin position="27"/>
        <end position="96"/>
    </location>
</feature>
<evidence type="ECO:0000313" key="4">
    <source>
        <dbReference type="Proteomes" id="UP000011650"/>
    </source>
</evidence>
<comment type="caution">
    <text evidence="3">The sequence shown here is derived from an EMBL/GenBank/DDBJ whole genome shotgun (WGS) entry which is preliminary data.</text>
</comment>
<dbReference type="Pfam" id="PF18545">
    <property type="entry name" value="HalOD1"/>
    <property type="match status" value="1"/>
</dbReference>
<sequence>MSSATADSRGHGRVSEHVRVEHGGAGPSPSRAVIEAVAGAAGIDPIDLGDEAGIVLYDHVEPDALDALVSHAGTDVDVSLSVAGYEVSVDATAVVVEPTR</sequence>
<dbReference type="PATRIC" id="fig|1227482.3.peg.1841"/>
<organism evidence="3 4">
    <name type="scientific">Halorubrum lipolyticum DSM 21995</name>
    <dbReference type="NCBI Taxonomy" id="1227482"/>
    <lineage>
        <taxon>Archaea</taxon>
        <taxon>Methanobacteriati</taxon>
        <taxon>Methanobacteriota</taxon>
        <taxon>Stenosarchaea group</taxon>
        <taxon>Halobacteria</taxon>
        <taxon>Halobacteriales</taxon>
        <taxon>Haloferacaceae</taxon>
        <taxon>Halorubrum</taxon>
    </lineage>
</organism>